<reference evidence="1 2" key="1">
    <citation type="submission" date="2019-09" db="EMBL/GenBank/DDBJ databases">
        <authorList>
            <person name="Valk L.C."/>
        </authorList>
    </citation>
    <scope>NUCLEOTIDE SEQUENCE [LARGE SCALE GENOMIC DNA]</scope>
    <source>
        <strain evidence="1">GalUA</strain>
    </source>
</reference>
<gene>
    <name evidence="1" type="ORF">F7O84_08050</name>
</gene>
<dbReference type="Proteomes" id="UP000461768">
    <property type="component" value="Unassembled WGS sequence"/>
</dbReference>
<dbReference type="AlphaFoldDB" id="A0A7V7UB98"/>
<proteinExistence type="predicted"/>
<organism evidence="1 2">
    <name type="scientific">Candidatus Galacturonatibacter soehngenii</name>
    <dbReference type="NCBI Taxonomy" id="2307010"/>
    <lineage>
        <taxon>Bacteria</taxon>
        <taxon>Bacillati</taxon>
        <taxon>Bacillota</taxon>
        <taxon>Clostridia</taxon>
        <taxon>Lachnospirales</taxon>
        <taxon>Lachnospiraceae</taxon>
        <taxon>Candidatus Galacturonatibacter</taxon>
    </lineage>
</organism>
<accession>A0A7V7UB98</accession>
<dbReference type="RefSeq" id="WP_151144018.1">
    <property type="nucleotide sequence ID" value="NZ_WAGX01000005.1"/>
</dbReference>
<sequence>MEKLQLNNGDLIEIQNGATPNSVKVEVPSQEAFLEQYIKFKDDNLSKITFLSETGIEMSIYNNKTLDKAELQSVADEETVESKLIATFTLKDIDTTKQKLKELQETIDTLVLNTLGIELTSESEQKD</sequence>
<reference evidence="1 2" key="2">
    <citation type="submission" date="2020-02" db="EMBL/GenBank/DDBJ databases">
        <title>Candidatus Galacturonibacter soehngenii shows hetero-acetogenic catabolism of galacturonic acid but lacks a canonical carbon monoxide dehydrogenase/acetyl-CoA synthase complex.</title>
        <authorList>
            <person name="Diender M."/>
            <person name="Stouten G.R."/>
            <person name="Petersen J.F."/>
            <person name="Nielsen P.H."/>
            <person name="Dueholm M.S."/>
            <person name="Pronk J.T."/>
            <person name="Van Loosdrecht M.C.M."/>
        </authorList>
    </citation>
    <scope>NUCLEOTIDE SEQUENCE [LARGE SCALE GENOMIC DNA]</scope>
    <source>
        <strain evidence="1">GalUA</strain>
    </source>
</reference>
<evidence type="ECO:0000313" key="1">
    <source>
        <dbReference type="EMBL" id="KAB1437550.1"/>
    </source>
</evidence>
<evidence type="ECO:0000313" key="2">
    <source>
        <dbReference type="Proteomes" id="UP000461768"/>
    </source>
</evidence>
<keyword evidence="2" id="KW-1185">Reference proteome</keyword>
<comment type="caution">
    <text evidence="1">The sequence shown here is derived from an EMBL/GenBank/DDBJ whole genome shotgun (WGS) entry which is preliminary data.</text>
</comment>
<dbReference type="EMBL" id="WAGX01000005">
    <property type="protein sequence ID" value="KAB1437550.1"/>
    <property type="molecule type" value="Genomic_DNA"/>
</dbReference>
<dbReference type="OrthoDB" id="9856057at2"/>
<protein>
    <submittedName>
        <fullName evidence="1">Uncharacterized protein</fullName>
    </submittedName>
</protein>
<name>A0A7V7UB98_9FIRM</name>